<dbReference type="GO" id="GO:0016760">
    <property type="term" value="F:cellulose synthase (UDP-forming) activity"/>
    <property type="evidence" value="ECO:0007669"/>
    <property type="project" value="InterPro"/>
</dbReference>
<keyword evidence="3" id="KW-0808">Transferase</keyword>
<dbReference type="InterPro" id="IPR029044">
    <property type="entry name" value="Nucleotide-diphossugar_trans"/>
</dbReference>
<evidence type="ECO:0000256" key="2">
    <source>
        <dbReference type="ARBA" id="ARBA00022676"/>
    </source>
</evidence>
<evidence type="ECO:0000256" key="1">
    <source>
        <dbReference type="ARBA" id="ARBA00004127"/>
    </source>
</evidence>
<evidence type="ECO:0000256" key="4">
    <source>
        <dbReference type="ARBA" id="ARBA00022692"/>
    </source>
</evidence>
<dbReference type="PANTHER" id="PTHR13301">
    <property type="entry name" value="X-BOX TRANSCRIPTION FACTOR-RELATED"/>
    <property type="match status" value="1"/>
</dbReference>
<protein>
    <submittedName>
        <fullName evidence="10">Cellulose synthase-like protein H2</fullName>
    </submittedName>
</protein>
<evidence type="ECO:0000256" key="5">
    <source>
        <dbReference type="ARBA" id="ARBA00022989"/>
    </source>
</evidence>
<feature type="transmembrane region" description="Helical" evidence="9">
    <location>
        <begin position="427"/>
        <end position="444"/>
    </location>
</feature>
<reference evidence="10" key="1">
    <citation type="submission" date="2015-07" db="EMBL/GenBank/DDBJ databases">
        <title>Transcriptome Assembly of Anthurium amnicola.</title>
        <authorList>
            <person name="Suzuki J."/>
        </authorList>
    </citation>
    <scope>NUCLEOTIDE SEQUENCE</scope>
</reference>
<keyword evidence="6 9" id="KW-0472">Membrane</keyword>
<dbReference type="GO" id="GO:0071669">
    <property type="term" value="P:plant-type cell wall organization or biogenesis"/>
    <property type="evidence" value="ECO:0007669"/>
    <property type="project" value="UniProtKB-ARBA"/>
</dbReference>
<organism evidence="10">
    <name type="scientific">Anthurium amnicola</name>
    <dbReference type="NCBI Taxonomy" id="1678845"/>
    <lineage>
        <taxon>Eukaryota</taxon>
        <taxon>Viridiplantae</taxon>
        <taxon>Streptophyta</taxon>
        <taxon>Embryophyta</taxon>
        <taxon>Tracheophyta</taxon>
        <taxon>Spermatophyta</taxon>
        <taxon>Magnoliopsida</taxon>
        <taxon>Liliopsida</taxon>
        <taxon>Araceae</taxon>
        <taxon>Pothoideae</taxon>
        <taxon>Potheae</taxon>
        <taxon>Anthurium</taxon>
    </lineage>
</organism>
<feature type="compositionally biased region" description="Basic and acidic residues" evidence="8">
    <location>
        <begin position="101"/>
        <end position="112"/>
    </location>
</feature>
<dbReference type="GO" id="GO:0071555">
    <property type="term" value="P:cell wall organization"/>
    <property type="evidence" value="ECO:0007669"/>
    <property type="project" value="UniProtKB-KW"/>
</dbReference>
<keyword evidence="5 9" id="KW-1133">Transmembrane helix</keyword>
<evidence type="ECO:0000256" key="3">
    <source>
        <dbReference type="ARBA" id="ARBA00022679"/>
    </source>
</evidence>
<keyword evidence="2" id="KW-0328">Glycosyltransferase</keyword>
<evidence type="ECO:0000313" key="10">
    <source>
        <dbReference type="EMBL" id="JAT61705.1"/>
    </source>
</evidence>
<gene>
    <name evidence="10" type="primary">CSLH2</name>
    <name evidence="10" type="ORF">g.124330</name>
</gene>
<proteinExistence type="predicted"/>
<evidence type="ECO:0000256" key="7">
    <source>
        <dbReference type="ARBA" id="ARBA00023316"/>
    </source>
</evidence>
<dbReference type="AlphaFoldDB" id="A0A1D1Z471"/>
<feature type="transmembrane region" description="Helical" evidence="9">
    <location>
        <begin position="391"/>
        <end position="415"/>
    </location>
</feature>
<comment type="subcellular location">
    <subcellularLocation>
        <location evidence="1">Endomembrane system</location>
        <topology evidence="1">Multi-pass membrane protein</topology>
    </subcellularLocation>
</comment>
<sequence>MTNAPFMLNVDCDMFANNPEVILHAMCLLLGFDHDLMSGFVQYPQRFYGALQDDPFGNQLVVAQHFVARGMDGLQGFLYAGTGCFHRRKIMYGAAPEVERDGQGTKFQEAKGKPSPQELQRRLGSSRELQESAAEIMWGALTKTTVDVKGPTARLEAAKQVAGCTYETNTCWGKEVGWVYGSTNEDVQTGLRIHAMGWQSTFLEIDPPAFLGSAPIGGPASMTQYKRWASGLLEVLVGRNSPLLFFLTRKLCFRQCFTYLLFNVWPLRSVPELCYAMLAPYCAIANTSFIPKASEPTVVVPAILFVFYNVHTLTEYLECGLSARAWWNNQRMVRIIAVTAWLFGLLSGIAKILGLSETTFEVTRKDQNMSTNSTADDKEDPRRFTFDASPIFLSGTTVVLLNLVALPVCLLKVLGSSLVFTSDDGPGIGELVCSGWVVLSFWPFVRGLLGKGSYGLPWPTIVKASLLASLFLLLCKWTS</sequence>
<dbReference type="Gene3D" id="3.90.550.10">
    <property type="entry name" value="Spore Coat Polysaccharide Biosynthesis Protein SpsA, Chain A"/>
    <property type="match status" value="1"/>
</dbReference>
<dbReference type="InterPro" id="IPR005150">
    <property type="entry name" value="Cellulose_synth"/>
</dbReference>
<accession>A0A1D1Z471</accession>
<keyword evidence="4 9" id="KW-0812">Transmembrane</keyword>
<evidence type="ECO:0000256" key="8">
    <source>
        <dbReference type="SAM" id="MobiDB-lite"/>
    </source>
</evidence>
<dbReference type="GO" id="GO:0012505">
    <property type="term" value="C:endomembrane system"/>
    <property type="evidence" value="ECO:0007669"/>
    <property type="project" value="UniProtKB-SubCell"/>
</dbReference>
<evidence type="ECO:0000256" key="9">
    <source>
        <dbReference type="SAM" id="Phobius"/>
    </source>
</evidence>
<feature type="region of interest" description="Disordered" evidence="8">
    <location>
        <begin position="101"/>
        <end position="126"/>
    </location>
</feature>
<feature type="transmembrane region" description="Helical" evidence="9">
    <location>
        <begin position="456"/>
        <end position="475"/>
    </location>
</feature>
<dbReference type="GO" id="GO:0030244">
    <property type="term" value="P:cellulose biosynthetic process"/>
    <property type="evidence" value="ECO:0007669"/>
    <property type="project" value="InterPro"/>
</dbReference>
<keyword evidence="7" id="KW-0961">Cell wall biogenesis/degradation</keyword>
<dbReference type="EMBL" id="GDJX01006231">
    <property type="protein sequence ID" value="JAT61705.1"/>
    <property type="molecule type" value="Transcribed_RNA"/>
</dbReference>
<dbReference type="Pfam" id="PF03552">
    <property type="entry name" value="Cellulose_synt"/>
    <property type="match status" value="2"/>
</dbReference>
<name>A0A1D1Z471_9ARAE</name>
<evidence type="ECO:0000256" key="6">
    <source>
        <dbReference type="ARBA" id="ARBA00023136"/>
    </source>
</evidence>
<dbReference type="GO" id="GO:0016020">
    <property type="term" value="C:membrane"/>
    <property type="evidence" value="ECO:0007669"/>
    <property type="project" value="InterPro"/>
</dbReference>
<feature type="transmembrane region" description="Helical" evidence="9">
    <location>
        <begin position="332"/>
        <end position="353"/>
    </location>
</feature>